<sequence length="1302" mass="138593">MRRGLLPTALLGSAGLLVSHSLLAAPGTPSIAWMESTYAAPAQYTVQWNMWWGNNGDTWYLLENGAVVHTASLTPNGQNAQNGQLQLSKTGGGNFAYQVKLCDTSVTPESCSQSNITNISVSGGAVNQPPVVNAGADQSIETGNAASLNGSVQDDGLSSPLTSSWASQSGPGTVTFADATAPTTTATFSATGTYVLRLTANDGEFSAFDDVQVTVADVAANQPPVANAGADANASPNVALALTGSYQDDGKSGPVTEAWSKVSGPGNVSFSNANAGSTQVTFDTVGSYVLAYTVNDSEFSDSDQLNVTVATGPAPEAPATPAIAWMPTEAQLTNGSVDITVRWNMYWGKNGNQWRLLQNGTQVHSAPLTASGNSAQSGQHTVTLTQGGSYSFVVALCNVSGNQEACTNSNTATVTVAGGGGEPIVNCGPGTAAGLCLPYRADQVDLYVKGWPNTLAMGTLVDNDPADNAELAASKVNAIYQYAGDAVRGQLLTPDATRQTIAQARQIGSQVRSVLVATTANASTGTDLGSEDILTYANLVVHYRNLIRQAAQMQLAKDANHQHPATLLLNGELLGQWFEAQNDFATLFGSQGNWTPVQVVQALQEAISLDSGYQLLDNSGNPQSLGSLYNLNNLQSEAAGLLSDDLKGWIQSQHFILKRFSPDVPFAWVVNLEGPANTATLQAQYSGLQAVWNGASEPMAAFIHELGLFDDVDLRPDFLAFDKGNDDGFSPSGKALHGFGPRQWENYLNYVRQISDYFEVPAMLWQLPGGHLATNGEATGSYDLANHSASAGSYFMGDKNIGTNLSAIRPAVLNIALDANNYDNATSVAALLGQESNHDWGVSRLRHAAFANVFAILWGSPTSTTVVPLGSHNDNGWLKNKIVAYQDNGGVPLYHIAGPSSSTPLTSIPALNTELESIESVVNNEVFLYQTPSNSWIPSTVYKWGDFLSALNAMHNQGVGDVKFWLIDENADEATNILYAKVAIAAFLAQSMKETIQYNACDENNWSINTGDPVNYPLSSSCGQLQQNYSDYGVNPATGNDYPYSCPVNMKMEMTAVTHAKWYGAPAPLFVAPDAVLEEQGLLVNGHVGKWNYSADCSGQTGSADLTKQAWLRDECKVYDEQKAGKFIWDGSAGKSVEGCGWWGRGVIQTTGRFNFGKLNHFLGRSHVDPDLVGQVVEGMQVVAAPSNPLYGDMDLCQNPELVCSTEEHKEIKWIAGLFYWMNEVQGYDNTGGPYEGWNYYQELKAYVAGGLQGSGFIDDISGIVNRGCPDSTCPISGPVDGLADRKANFFKVLQAMGLNPQ</sequence>
<dbReference type="Gene3D" id="1.10.530.10">
    <property type="match status" value="1"/>
</dbReference>
<protein>
    <recommendedName>
        <fullName evidence="2">Chitinase A N-terminal domain-containing protein</fullName>
    </recommendedName>
</protein>
<dbReference type="InterPro" id="IPR035986">
    <property type="entry name" value="PKD_dom_sf"/>
</dbReference>
<dbReference type="InterPro" id="IPR013540">
    <property type="entry name" value="ChitinaseA_N"/>
</dbReference>
<dbReference type="InterPro" id="IPR023346">
    <property type="entry name" value="Lysozyme-like_dom_sf"/>
</dbReference>
<organism evidence="3 4">
    <name type="scientific">Bowmanella denitrificans</name>
    <dbReference type="NCBI Taxonomy" id="366582"/>
    <lineage>
        <taxon>Bacteria</taxon>
        <taxon>Pseudomonadati</taxon>
        <taxon>Pseudomonadota</taxon>
        <taxon>Gammaproteobacteria</taxon>
        <taxon>Alteromonadales</taxon>
        <taxon>Alteromonadaceae</taxon>
        <taxon>Bowmanella</taxon>
    </lineage>
</organism>
<feature type="chain" id="PRO_5046025652" description="Chitinase A N-terminal domain-containing protein" evidence="1">
    <location>
        <begin position="25"/>
        <end position="1302"/>
    </location>
</feature>
<dbReference type="SUPFAM" id="SSF81296">
    <property type="entry name" value="E set domains"/>
    <property type="match status" value="2"/>
</dbReference>
<name>A0ABN0XSB2_9ALTE</name>
<evidence type="ECO:0000259" key="2">
    <source>
        <dbReference type="Pfam" id="PF08329"/>
    </source>
</evidence>
<dbReference type="SUPFAM" id="SSF53955">
    <property type="entry name" value="Lysozyme-like"/>
    <property type="match status" value="1"/>
</dbReference>
<evidence type="ECO:0000313" key="4">
    <source>
        <dbReference type="Proteomes" id="UP001501757"/>
    </source>
</evidence>
<dbReference type="Pfam" id="PF08329">
    <property type="entry name" value="ChitinaseA_N"/>
    <property type="match status" value="2"/>
</dbReference>
<dbReference type="Gene3D" id="2.60.40.10">
    <property type="entry name" value="Immunoglobulins"/>
    <property type="match status" value="4"/>
</dbReference>
<keyword evidence="4" id="KW-1185">Reference proteome</keyword>
<dbReference type="InterPro" id="IPR013783">
    <property type="entry name" value="Ig-like_fold"/>
</dbReference>
<feature type="signal peptide" evidence="1">
    <location>
        <begin position="1"/>
        <end position="24"/>
    </location>
</feature>
<feature type="domain" description="Chitinase A N-terminal" evidence="2">
    <location>
        <begin position="43"/>
        <end position="121"/>
    </location>
</feature>
<feature type="domain" description="Chitinase A N-terminal" evidence="2">
    <location>
        <begin position="334"/>
        <end position="421"/>
    </location>
</feature>
<accession>A0ABN0XSB2</accession>
<dbReference type="Proteomes" id="UP001501757">
    <property type="component" value="Unassembled WGS sequence"/>
</dbReference>
<reference evidence="3 4" key="1">
    <citation type="journal article" date="2019" name="Int. J. Syst. Evol. Microbiol.">
        <title>The Global Catalogue of Microorganisms (GCM) 10K type strain sequencing project: providing services to taxonomists for standard genome sequencing and annotation.</title>
        <authorList>
            <consortium name="The Broad Institute Genomics Platform"/>
            <consortium name="The Broad Institute Genome Sequencing Center for Infectious Disease"/>
            <person name="Wu L."/>
            <person name="Ma J."/>
        </authorList>
    </citation>
    <scope>NUCLEOTIDE SEQUENCE [LARGE SCALE GENOMIC DNA]</scope>
    <source>
        <strain evidence="3 4">JCM 13378</strain>
    </source>
</reference>
<dbReference type="InterPro" id="IPR014756">
    <property type="entry name" value="Ig_E-set"/>
</dbReference>
<evidence type="ECO:0000256" key="1">
    <source>
        <dbReference type="SAM" id="SignalP"/>
    </source>
</evidence>
<keyword evidence="1" id="KW-0732">Signal</keyword>
<dbReference type="PANTHER" id="PTHR21113:SF4">
    <property type="entry name" value="CHITIN-BINDING TYPE-4 DOMAIN-CONTAINING PROTEIN"/>
    <property type="match status" value="1"/>
</dbReference>
<dbReference type="SUPFAM" id="SSF49299">
    <property type="entry name" value="PKD domain"/>
    <property type="match status" value="2"/>
</dbReference>
<dbReference type="EMBL" id="BAAAEI010000024">
    <property type="protein sequence ID" value="GAA0371575.1"/>
    <property type="molecule type" value="Genomic_DNA"/>
</dbReference>
<dbReference type="RefSeq" id="WP_343847230.1">
    <property type="nucleotide sequence ID" value="NZ_BAAAEI010000024.1"/>
</dbReference>
<dbReference type="Pfam" id="PF22352">
    <property type="entry name" value="K319L-like_PKD"/>
    <property type="match status" value="2"/>
</dbReference>
<gene>
    <name evidence="3" type="ORF">GCM10009092_39880</name>
</gene>
<comment type="caution">
    <text evidence="3">The sequence shown here is derived from an EMBL/GenBank/DDBJ whole genome shotgun (WGS) entry which is preliminary data.</text>
</comment>
<evidence type="ECO:0000313" key="3">
    <source>
        <dbReference type="EMBL" id="GAA0371575.1"/>
    </source>
</evidence>
<dbReference type="PANTHER" id="PTHR21113">
    <property type="entry name" value="AGAP001705-PA"/>
    <property type="match status" value="1"/>
</dbReference>
<proteinExistence type="predicted"/>